<dbReference type="Proteomes" id="UP000466681">
    <property type="component" value="Chromosome"/>
</dbReference>
<evidence type="ECO:0000313" key="5">
    <source>
        <dbReference type="Proteomes" id="UP000466681"/>
    </source>
</evidence>
<reference evidence="4 5" key="1">
    <citation type="journal article" date="2019" name="Emerg. Microbes Infect.">
        <title>Comprehensive subspecies identification of 175 nontuberculous mycobacteria species based on 7547 genomic profiles.</title>
        <authorList>
            <person name="Matsumoto Y."/>
            <person name="Kinjo T."/>
            <person name="Motooka D."/>
            <person name="Nabeya D."/>
            <person name="Jung N."/>
            <person name="Uechi K."/>
            <person name="Horii T."/>
            <person name="Iida T."/>
            <person name="Fujita J."/>
            <person name="Nakamura S."/>
        </authorList>
    </citation>
    <scope>NUCLEOTIDE SEQUENCE [LARGE SCALE GENOMIC DNA]</scope>
    <source>
        <strain evidence="4 5">JCM 6375</strain>
    </source>
</reference>
<dbReference type="InterPro" id="IPR001647">
    <property type="entry name" value="HTH_TetR"/>
</dbReference>
<protein>
    <recommendedName>
        <fullName evidence="3">HTH tetR-type domain-containing protein</fullName>
    </recommendedName>
</protein>
<evidence type="ECO:0000256" key="1">
    <source>
        <dbReference type="ARBA" id="ARBA00023125"/>
    </source>
</evidence>
<dbReference type="EMBL" id="AP022560">
    <property type="protein sequence ID" value="BBX04747.1"/>
    <property type="molecule type" value="Genomic_DNA"/>
</dbReference>
<dbReference type="SUPFAM" id="SSF46689">
    <property type="entry name" value="Homeodomain-like"/>
    <property type="match status" value="1"/>
</dbReference>
<dbReference type="Pfam" id="PF00440">
    <property type="entry name" value="TetR_N"/>
    <property type="match status" value="1"/>
</dbReference>
<organism evidence="4 5">
    <name type="scientific">Mycolicibacterium moriokaense</name>
    <dbReference type="NCBI Taxonomy" id="39691"/>
    <lineage>
        <taxon>Bacteria</taxon>
        <taxon>Bacillati</taxon>
        <taxon>Actinomycetota</taxon>
        <taxon>Actinomycetes</taxon>
        <taxon>Mycobacteriales</taxon>
        <taxon>Mycobacteriaceae</taxon>
        <taxon>Mycolicibacterium</taxon>
    </lineage>
</organism>
<name>A0AAD1HG48_9MYCO</name>
<proteinExistence type="predicted"/>
<keyword evidence="5" id="KW-1185">Reference proteome</keyword>
<dbReference type="KEGG" id="mmor:MMOR_56830"/>
<evidence type="ECO:0000313" key="4">
    <source>
        <dbReference type="EMBL" id="BBX04747.1"/>
    </source>
</evidence>
<feature type="domain" description="HTH tetR-type" evidence="3">
    <location>
        <begin position="1"/>
        <end position="55"/>
    </location>
</feature>
<sequence>MRIVAAAARTFNRDRDAAMDRVAEVAGVHRATLYRHFPTRSELLEAVLDDALIEGRRIVEMASALVPNEDAVHDFASHAVQFGDKYAFLIGTPTLAAAGPDPIGLSRLMESWQYAGLLRDDVNPVWLARNFIVLTQTTIAVPEVADGQRREDLLTRFFLHGAAR</sequence>
<dbReference type="PROSITE" id="PS50977">
    <property type="entry name" value="HTH_TETR_2"/>
    <property type="match status" value="1"/>
</dbReference>
<accession>A0AAD1HG48</accession>
<dbReference type="AlphaFoldDB" id="A0AAD1HG48"/>
<dbReference type="GO" id="GO:0003677">
    <property type="term" value="F:DNA binding"/>
    <property type="evidence" value="ECO:0007669"/>
    <property type="project" value="UniProtKB-UniRule"/>
</dbReference>
<evidence type="ECO:0000259" key="3">
    <source>
        <dbReference type="PROSITE" id="PS50977"/>
    </source>
</evidence>
<feature type="DNA-binding region" description="H-T-H motif" evidence="2">
    <location>
        <begin position="18"/>
        <end position="37"/>
    </location>
</feature>
<dbReference type="Gene3D" id="1.10.357.10">
    <property type="entry name" value="Tetracycline Repressor, domain 2"/>
    <property type="match status" value="1"/>
</dbReference>
<gene>
    <name evidence="4" type="ORF">MMOR_56830</name>
</gene>
<dbReference type="InterPro" id="IPR009057">
    <property type="entry name" value="Homeodomain-like_sf"/>
</dbReference>
<evidence type="ECO:0000256" key="2">
    <source>
        <dbReference type="PROSITE-ProRule" id="PRU00335"/>
    </source>
</evidence>
<keyword evidence="1 2" id="KW-0238">DNA-binding</keyword>